<reference evidence="8" key="1">
    <citation type="submission" date="2021-01" db="EMBL/GenBank/DDBJ databases">
        <authorList>
            <person name="Corre E."/>
            <person name="Pelletier E."/>
            <person name="Niang G."/>
            <person name="Scheremetjew M."/>
            <person name="Finn R."/>
            <person name="Kale V."/>
            <person name="Holt S."/>
            <person name="Cochrane G."/>
            <person name="Meng A."/>
            <person name="Brown T."/>
            <person name="Cohen L."/>
        </authorList>
    </citation>
    <scope>NUCLEOTIDE SEQUENCE</scope>
    <source>
        <strain evidence="8">CCMP1795</strain>
    </source>
</reference>
<keyword evidence="4" id="KW-0808">Transferase</keyword>
<dbReference type="PANTHER" id="PTHR11571">
    <property type="entry name" value="GLUTATHIONE S-TRANSFERASE"/>
    <property type="match status" value="1"/>
</dbReference>
<dbReference type="PANTHER" id="PTHR11571:SF222">
    <property type="entry name" value="GLUTATHIONE TRANSFERASE"/>
    <property type="match status" value="1"/>
</dbReference>
<dbReference type="EMBL" id="HBIT01010119">
    <property type="protein sequence ID" value="CAE0619514.1"/>
    <property type="molecule type" value="Transcribed_RNA"/>
</dbReference>
<comment type="function">
    <text evidence="1">Conjugation of reduced glutathione to a wide number of exogenous and endogenous hydrophobic electrophiles.</text>
</comment>
<evidence type="ECO:0000256" key="3">
    <source>
        <dbReference type="ARBA" id="ARBA00012452"/>
    </source>
</evidence>
<dbReference type="InterPro" id="IPR036249">
    <property type="entry name" value="Thioredoxin-like_sf"/>
</dbReference>
<sequence length="256" mass="29032">MPSRVIYADSADKIPSAPVDGLPTLVYWATCNLAQPIRYALECVGVDFVDVRVHWGPAEPTAAEGMHTPGYKGMWKERKVELAKTQLFPNVPYFMEQHPTLGDVHLVQSTAILRFIGRKKPSLMGGTLAHMCDMVLDQAIDLDWAMMDVQYDDWASATRWCTEKLPDMLARWDRLLGEKKLMVSDDLTIADLKAYECFRKIKLMEADPAVATSTFASFPRLCGFVERVESEEPIKRYMSSPQYIARPLNTAHAQWK</sequence>
<dbReference type="GO" id="GO:0004364">
    <property type="term" value="F:glutathione transferase activity"/>
    <property type="evidence" value="ECO:0007669"/>
    <property type="project" value="UniProtKB-EC"/>
</dbReference>
<dbReference type="SUPFAM" id="SSF52833">
    <property type="entry name" value="Thioredoxin-like"/>
    <property type="match status" value="1"/>
</dbReference>
<dbReference type="EC" id="2.5.1.18" evidence="3"/>
<dbReference type="SUPFAM" id="SSF47616">
    <property type="entry name" value="GST C-terminal domain-like"/>
    <property type="match status" value="1"/>
</dbReference>
<dbReference type="Pfam" id="PF14497">
    <property type="entry name" value="GST_C_3"/>
    <property type="match status" value="1"/>
</dbReference>
<dbReference type="InterPro" id="IPR010987">
    <property type="entry name" value="Glutathione-S-Trfase_C-like"/>
</dbReference>
<proteinExistence type="inferred from homology"/>
<dbReference type="PROSITE" id="PS50405">
    <property type="entry name" value="GST_CTER"/>
    <property type="match status" value="1"/>
</dbReference>
<gene>
    <name evidence="8" type="ORF">OMAR00292_LOCUS5242</name>
</gene>
<evidence type="ECO:0000313" key="8">
    <source>
        <dbReference type="EMBL" id="CAE0619514.1"/>
    </source>
</evidence>
<dbReference type="InterPro" id="IPR004046">
    <property type="entry name" value="GST_C"/>
</dbReference>
<organism evidence="8">
    <name type="scientific">Oxyrrhis marina</name>
    <name type="common">Dinoflagellate</name>
    <dbReference type="NCBI Taxonomy" id="2969"/>
    <lineage>
        <taxon>Eukaryota</taxon>
        <taxon>Sar</taxon>
        <taxon>Alveolata</taxon>
        <taxon>Dinophyceae</taxon>
        <taxon>Oxyrrhinales</taxon>
        <taxon>Oxyrrhinaceae</taxon>
        <taxon>Oxyrrhis</taxon>
    </lineage>
</organism>
<evidence type="ECO:0000256" key="1">
    <source>
        <dbReference type="ARBA" id="ARBA00003701"/>
    </source>
</evidence>
<name>A0A7S3UME1_OXYMA</name>
<dbReference type="Gene3D" id="1.20.1050.130">
    <property type="match status" value="1"/>
</dbReference>
<dbReference type="InterPro" id="IPR036282">
    <property type="entry name" value="Glutathione-S-Trfase_C_sf"/>
</dbReference>
<dbReference type="GO" id="GO:0006749">
    <property type="term" value="P:glutathione metabolic process"/>
    <property type="evidence" value="ECO:0007669"/>
    <property type="project" value="TreeGrafter"/>
</dbReference>
<comment type="similarity">
    <text evidence="2">Belongs to the GST superfamily. Mu family.</text>
</comment>
<feature type="domain" description="GST N-terminal" evidence="6">
    <location>
        <begin position="21"/>
        <end position="124"/>
    </location>
</feature>
<accession>A0A7S3UME1</accession>
<evidence type="ECO:0000256" key="5">
    <source>
        <dbReference type="ARBA" id="ARBA00047960"/>
    </source>
</evidence>
<dbReference type="PROSITE" id="PS50404">
    <property type="entry name" value="GST_NTER"/>
    <property type="match status" value="1"/>
</dbReference>
<evidence type="ECO:0000256" key="2">
    <source>
        <dbReference type="ARBA" id="ARBA00005861"/>
    </source>
</evidence>
<feature type="domain" description="GST C-terminal" evidence="7">
    <location>
        <begin position="125"/>
        <end position="248"/>
    </location>
</feature>
<evidence type="ECO:0000259" key="7">
    <source>
        <dbReference type="PROSITE" id="PS50405"/>
    </source>
</evidence>
<dbReference type="InterPro" id="IPR004045">
    <property type="entry name" value="Glutathione_S-Trfase_N"/>
</dbReference>
<dbReference type="InterPro" id="IPR050213">
    <property type="entry name" value="GST_superfamily"/>
</dbReference>
<dbReference type="AlphaFoldDB" id="A0A7S3UME1"/>
<evidence type="ECO:0000259" key="6">
    <source>
        <dbReference type="PROSITE" id="PS50404"/>
    </source>
</evidence>
<evidence type="ECO:0000256" key="4">
    <source>
        <dbReference type="ARBA" id="ARBA00022679"/>
    </source>
</evidence>
<protein>
    <recommendedName>
        <fullName evidence="3">glutathione transferase</fullName>
        <ecNumber evidence="3">2.5.1.18</ecNumber>
    </recommendedName>
</protein>
<comment type="catalytic activity">
    <reaction evidence="5">
        <text>RX + glutathione = an S-substituted glutathione + a halide anion + H(+)</text>
        <dbReference type="Rhea" id="RHEA:16437"/>
        <dbReference type="ChEBI" id="CHEBI:15378"/>
        <dbReference type="ChEBI" id="CHEBI:16042"/>
        <dbReference type="ChEBI" id="CHEBI:17792"/>
        <dbReference type="ChEBI" id="CHEBI:57925"/>
        <dbReference type="ChEBI" id="CHEBI:90779"/>
        <dbReference type="EC" id="2.5.1.18"/>
    </reaction>
</comment>